<protein>
    <submittedName>
        <fullName evidence="1">Uncharacterized protein</fullName>
    </submittedName>
</protein>
<organism evidence="1 2">
    <name type="scientific">Dactylosporangium fulvum</name>
    <dbReference type="NCBI Taxonomy" id="53359"/>
    <lineage>
        <taxon>Bacteria</taxon>
        <taxon>Bacillati</taxon>
        <taxon>Actinomycetota</taxon>
        <taxon>Actinomycetes</taxon>
        <taxon>Micromonosporales</taxon>
        <taxon>Micromonosporaceae</taxon>
        <taxon>Dactylosporangium</taxon>
    </lineage>
</organism>
<evidence type="ECO:0000313" key="2">
    <source>
        <dbReference type="Proteomes" id="UP001059617"/>
    </source>
</evidence>
<dbReference type="Proteomes" id="UP001059617">
    <property type="component" value="Chromosome"/>
</dbReference>
<sequence>MHDLDVNTHVRDSNHQRQRALIRRHRRGLPLGWSSNPDPAVLAHLLLAPFAPGLFEHLMSEREVTPEEIKAAIDS</sequence>
<reference evidence="1" key="2">
    <citation type="submission" date="2022-09" db="EMBL/GenBank/DDBJ databases">
        <title>Biosynthetic gene clusters of Dactylosporangioum fulvum.</title>
        <authorList>
            <person name="Caradec T."/>
        </authorList>
    </citation>
    <scope>NUCLEOTIDE SEQUENCE</scope>
    <source>
        <strain evidence="1">NRRL B-16292</strain>
    </source>
</reference>
<evidence type="ECO:0000313" key="1">
    <source>
        <dbReference type="EMBL" id="UWP86816.1"/>
    </source>
</evidence>
<accession>A0ABY5WDZ5</accession>
<dbReference type="RefSeq" id="WP_259866372.1">
    <property type="nucleotide sequence ID" value="NZ_BAAAST010000004.1"/>
</dbReference>
<gene>
    <name evidence="1" type="ORF">Dfulv_22255</name>
</gene>
<name>A0ABY5WDZ5_9ACTN</name>
<proteinExistence type="predicted"/>
<reference evidence="1" key="1">
    <citation type="submission" date="2021-04" db="EMBL/GenBank/DDBJ databases">
        <authorList>
            <person name="Hartkoorn R.C."/>
            <person name="Beaudoing E."/>
            <person name="Hot D."/>
        </authorList>
    </citation>
    <scope>NUCLEOTIDE SEQUENCE</scope>
    <source>
        <strain evidence="1">NRRL B-16292</strain>
    </source>
</reference>
<dbReference type="EMBL" id="CP073720">
    <property type="protein sequence ID" value="UWP86816.1"/>
    <property type="molecule type" value="Genomic_DNA"/>
</dbReference>
<keyword evidence="2" id="KW-1185">Reference proteome</keyword>